<accession>A0A9Q1BWM1</accession>
<evidence type="ECO:0000313" key="3">
    <source>
        <dbReference type="Proteomes" id="UP001152320"/>
    </source>
</evidence>
<dbReference type="AlphaFoldDB" id="A0A9Q1BWM1"/>
<dbReference type="EMBL" id="JAIZAY010000011">
    <property type="protein sequence ID" value="KAJ8034013.1"/>
    <property type="molecule type" value="Genomic_DNA"/>
</dbReference>
<keyword evidence="3" id="KW-1185">Reference proteome</keyword>
<sequence length="698" mass="80930">MIQMKCCSNECLQSLSVHDLLYCRDQLENKKENEQKQFVVETLRNHGTVTKRGSRFVYHPNLSIREKNICPRGWCIAFNVSNWRYEHCVSLVKANKTQVIHGNKFKVKKREKTTAALAWMSVLFKRMGDYMPHKDTVHLPHTWTKRHLYNRMVTEMATGSNVVISYEHFTRIWKQHMPQYVISQSSDFTKCSTCTQLDDQYQDAKTNERRTTIARLKAKHDHQVEQERRAYHEARVTARRDPSDLTCIIIDGMDQSKTNVPHFVVQDKDNSKLARLPVHFTGVLIHTDNAEGRIPLIFYDIKHLPHDSNLTIHCLSAALLKLKGKFGKSLFLQLDNCFRENKNKYVLSFVSLLVELKIFKEAYIHFLPVGHTHEDVDQMFSCVARQLKSRNALTLPDLEAETSKSYSPPIEVIPVTMVQDVKNALLNHMAGAFSNHSKPLWFRFRQSENGTKMHYKMWVDESWKPESGAGLTCLKTIPDLFNQVPWVKTSLEKTDFEKLCHDLPHAYNSRLSHNAREWWTEFLQHHIRETYEKVPEAVSWSLRHLLGAERLFPDEREIGDNLQVIQQCIEQPCPDVYIGNQGKASNGIKEVDSFASVQPGMLAAIHCVETDGRPFIAEVLAVEDENVTLNWLKGSWNGTWHTWLVKDGRTNKKSVPYTSVVPISSLILWDFKMTQGRRLRQETVRELKAKYEELDSNT</sequence>
<dbReference type="Pfam" id="PF25273">
    <property type="entry name" value="DUF7869"/>
    <property type="match status" value="1"/>
</dbReference>
<organism evidence="2 3">
    <name type="scientific">Holothuria leucospilota</name>
    <name type="common">Black long sea cucumber</name>
    <name type="synonym">Mertensiothuria leucospilota</name>
    <dbReference type="NCBI Taxonomy" id="206669"/>
    <lineage>
        <taxon>Eukaryota</taxon>
        <taxon>Metazoa</taxon>
        <taxon>Echinodermata</taxon>
        <taxon>Eleutherozoa</taxon>
        <taxon>Echinozoa</taxon>
        <taxon>Holothuroidea</taxon>
        <taxon>Aspidochirotacea</taxon>
        <taxon>Aspidochirotida</taxon>
        <taxon>Holothuriidae</taxon>
        <taxon>Holothuria</taxon>
    </lineage>
</organism>
<reference evidence="2" key="1">
    <citation type="submission" date="2021-10" db="EMBL/GenBank/DDBJ databases">
        <title>Tropical sea cucumber genome reveals ecological adaptation and Cuvierian tubules defense mechanism.</title>
        <authorList>
            <person name="Chen T."/>
        </authorList>
    </citation>
    <scope>NUCLEOTIDE SEQUENCE</scope>
    <source>
        <strain evidence="2">Nanhai2018</strain>
        <tissue evidence="2">Muscle</tissue>
    </source>
</reference>
<dbReference type="InterPro" id="IPR057191">
    <property type="entry name" value="DUF7869"/>
</dbReference>
<dbReference type="Proteomes" id="UP001152320">
    <property type="component" value="Chromosome 11"/>
</dbReference>
<dbReference type="PANTHER" id="PTHR33153">
    <property type="entry name" value="MYND-TYPE DOMAIN-CONTAINING PROTEIN"/>
    <property type="match status" value="1"/>
</dbReference>
<proteinExistence type="predicted"/>
<feature type="domain" description="DUF7869" evidence="1">
    <location>
        <begin position="268"/>
        <end position="459"/>
    </location>
</feature>
<comment type="caution">
    <text evidence="2">The sequence shown here is derived from an EMBL/GenBank/DDBJ whole genome shotgun (WGS) entry which is preliminary data.</text>
</comment>
<name>A0A9Q1BWM1_HOLLE</name>
<protein>
    <submittedName>
        <fullName evidence="2">Nipped-B-like protein A</fullName>
    </submittedName>
</protein>
<evidence type="ECO:0000313" key="2">
    <source>
        <dbReference type="EMBL" id="KAJ8034013.1"/>
    </source>
</evidence>
<dbReference type="PANTHER" id="PTHR33153:SF3">
    <property type="entry name" value="TRAFFICKING PROTEIN PARTICLE COMPLEX SUBUNIT 11 DOMAIN-CONTAINING PROTEIN"/>
    <property type="match status" value="1"/>
</dbReference>
<gene>
    <name evidence="2" type="ORF">HOLleu_24421</name>
</gene>
<evidence type="ECO:0000259" key="1">
    <source>
        <dbReference type="Pfam" id="PF25273"/>
    </source>
</evidence>
<dbReference type="OrthoDB" id="410478at2759"/>